<evidence type="ECO:0000313" key="3">
    <source>
        <dbReference type="Proteomes" id="UP000606786"/>
    </source>
</evidence>
<protein>
    <submittedName>
        <fullName evidence="2">(Mediterranean fruit fly) hypothetical protein</fullName>
    </submittedName>
</protein>
<comment type="caution">
    <text evidence="2">The sequence shown here is derived from an EMBL/GenBank/DDBJ whole genome shotgun (WGS) entry which is preliminary data.</text>
</comment>
<name>A0A811V0T4_CERCA</name>
<sequence>MPDEKPTTPSHIHQERHTVFALLHSVALLAFSIFTFIFLFLFLLLAAQSLVRNADNLTQSKATAKPSNLETHSSQLQHLTSSTLLLFNLCGNHAAAQNFLCVEEKRKAKQKRVEK</sequence>
<evidence type="ECO:0000313" key="2">
    <source>
        <dbReference type="EMBL" id="CAD7004700.1"/>
    </source>
</evidence>
<keyword evidence="1" id="KW-1133">Transmembrane helix</keyword>
<keyword evidence="3" id="KW-1185">Reference proteome</keyword>
<gene>
    <name evidence="2" type="ORF">CCAP1982_LOCUS13093</name>
</gene>
<accession>A0A811V0T4</accession>
<proteinExistence type="predicted"/>
<keyword evidence="1" id="KW-0812">Transmembrane</keyword>
<dbReference type="Proteomes" id="UP000606786">
    <property type="component" value="Unassembled WGS sequence"/>
</dbReference>
<evidence type="ECO:0000256" key="1">
    <source>
        <dbReference type="SAM" id="Phobius"/>
    </source>
</evidence>
<feature type="transmembrane region" description="Helical" evidence="1">
    <location>
        <begin position="20"/>
        <end position="47"/>
    </location>
</feature>
<keyword evidence="1" id="KW-0472">Membrane</keyword>
<organism evidence="2 3">
    <name type="scientific">Ceratitis capitata</name>
    <name type="common">Mediterranean fruit fly</name>
    <name type="synonym">Tephritis capitata</name>
    <dbReference type="NCBI Taxonomy" id="7213"/>
    <lineage>
        <taxon>Eukaryota</taxon>
        <taxon>Metazoa</taxon>
        <taxon>Ecdysozoa</taxon>
        <taxon>Arthropoda</taxon>
        <taxon>Hexapoda</taxon>
        <taxon>Insecta</taxon>
        <taxon>Pterygota</taxon>
        <taxon>Neoptera</taxon>
        <taxon>Endopterygota</taxon>
        <taxon>Diptera</taxon>
        <taxon>Brachycera</taxon>
        <taxon>Muscomorpha</taxon>
        <taxon>Tephritoidea</taxon>
        <taxon>Tephritidae</taxon>
        <taxon>Ceratitis</taxon>
        <taxon>Ceratitis</taxon>
    </lineage>
</organism>
<reference evidence="2" key="1">
    <citation type="submission" date="2020-11" db="EMBL/GenBank/DDBJ databases">
        <authorList>
            <person name="Whitehead M."/>
        </authorList>
    </citation>
    <scope>NUCLEOTIDE SEQUENCE</scope>
    <source>
        <strain evidence="2">EGII</strain>
    </source>
</reference>
<dbReference type="AlphaFoldDB" id="A0A811V0T4"/>
<dbReference type="EMBL" id="CAJHJT010000034">
    <property type="protein sequence ID" value="CAD7004700.1"/>
    <property type="molecule type" value="Genomic_DNA"/>
</dbReference>